<keyword evidence="6" id="KW-0539">Nucleus</keyword>
<proteinExistence type="inferred from homology"/>
<feature type="domain" description="Exonuclease" evidence="8">
    <location>
        <begin position="197"/>
        <end position="353"/>
    </location>
</feature>
<evidence type="ECO:0000256" key="5">
    <source>
        <dbReference type="ARBA" id="ARBA00022839"/>
    </source>
</evidence>
<dbReference type="GO" id="GO:0003676">
    <property type="term" value="F:nucleic acid binding"/>
    <property type="evidence" value="ECO:0007669"/>
    <property type="project" value="InterPro"/>
</dbReference>
<comment type="subcellular location">
    <subcellularLocation>
        <location evidence="1">Nucleus</location>
    </subcellularLocation>
</comment>
<dbReference type="Proteomes" id="UP001152320">
    <property type="component" value="Chromosome 8"/>
</dbReference>
<dbReference type="EMBL" id="JAIZAY010000008">
    <property type="protein sequence ID" value="KAJ8036757.1"/>
    <property type="molecule type" value="Genomic_DNA"/>
</dbReference>
<dbReference type="OrthoDB" id="3996471at2759"/>
<evidence type="ECO:0000256" key="1">
    <source>
        <dbReference type="ARBA" id="ARBA00004123"/>
    </source>
</evidence>
<dbReference type="InterPro" id="IPR047021">
    <property type="entry name" value="REXO1/3/4-like"/>
</dbReference>
<evidence type="ECO:0000313" key="10">
    <source>
        <dbReference type="Proteomes" id="UP001152320"/>
    </source>
</evidence>
<dbReference type="GO" id="GO:0005634">
    <property type="term" value="C:nucleus"/>
    <property type="evidence" value="ECO:0007669"/>
    <property type="project" value="UniProtKB-SubCell"/>
</dbReference>
<evidence type="ECO:0000256" key="3">
    <source>
        <dbReference type="ARBA" id="ARBA00022722"/>
    </source>
</evidence>
<dbReference type="FunFam" id="3.30.420.10:FF:000031">
    <property type="entry name" value="RNA exonuclease 1"/>
    <property type="match status" value="1"/>
</dbReference>
<dbReference type="InterPro" id="IPR036397">
    <property type="entry name" value="RNaseH_sf"/>
</dbReference>
<accession>A0A9Q1C1Q1</accession>
<name>A0A9Q1C1Q1_HOLLE</name>
<sequence length="471" mass="53197">MKNNKKLKKETVATLKQTPKRTSPKIFLNCSRKHSSNSKEQQRCKCKKTYEKVPVEDVRNLLHLSLLGDQVSQNLRWCTVKHSSRIAKVLLLIIHGLNSSCYRKNKDCFKKLCKAVSLETKVAFNSSRDIASVLFSNVPESEKPAIVSIKPDDSSNTGRLTYLVSKKKMLQMNYPKNDDEGIVSTNYANDLLTDSSPLFALDCEMCKTEDGLELTKVCLIDETGSSVLCTLVKPRNPIVNYLTLYSGITCEDLSAVETRLEDVQQAVIHLLPPDAILVGQSIENDLWALRMYHPFCIDTSDMFTQSGHRVKLADLASFYLSRNIQNDEMGHDPYEDALAALDLCKLKLRMGSNLPKYSRRNLISGDESQKLELSKSNNKVETISYTSLFESLKNSEKSCAVVDVRRILRRFENVAVDQIECINDSETVKKTLGAIRRHEFVCAQFHGLHTLLQGNYLSVDNLRVSLEIMQG</sequence>
<comment type="caution">
    <text evidence="9">The sequence shown here is derived from an EMBL/GenBank/DDBJ whole genome shotgun (WGS) entry which is preliminary data.</text>
</comment>
<keyword evidence="4" id="KW-0378">Hydrolase</keyword>
<feature type="region of interest" description="Disordered" evidence="7">
    <location>
        <begin position="1"/>
        <end position="20"/>
    </location>
</feature>
<keyword evidence="10" id="KW-1185">Reference proteome</keyword>
<dbReference type="PANTHER" id="PTHR12801">
    <property type="entry name" value="RNA EXONUCLEASE REXO1 / RECO3 FAMILY MEMBER-RELATED"/>
    <property type="match status" value="1"/>
</dbReference>
<dbReference type="InterPro" id="IPR034922">
    <property type="entry name" value="REX1-like_exo"/>
</dbReference>
<dbReference type="AlphaFoldDB" id="A0A9Q1C1Q1"/>
<dbReference type="InterPro" id="IPR013520">
    <property type="entry name" value="Ribonucl_H"/>
</dbReference>
<dbReference type="Gene3D" id="3.30.420.10">
    <property type="entry name" value="Ribonuclease H-like superfamily/Ribonuclease H"/>
    <property type="match status" value="1"/>
</dbReference>
<dbReference type="SMART" id="SM00479">
    <property type="entry name" value="EXOIII"/>
    <property type="match status" value="1"/>
</dbReference>
<dbReference type="GO" id="GO:0004527">
    <property type="term" value="F:exonuclease activity"/>
    <property type="evidence" value="ECO:0007669"/>
    <property type="project" value="UniProtKB-KW"/>
</dbReference>
<dbReference type="PANTHER" id="PTHR12801:SF82">
    <property type="entry name" value="RNA EXONUCLEASE 5"/>
    <property type="match status" value="1"/>
</dbReference>
<evidence type="ECO:0000256" key="7">
    <source>
        <dbReference type="SAM" id="MobiDB-lite"/>
    </source>
</evidence>
<evidence type="ECO:0000256" key="6">
    <source>
        <dbReference type="ARBA" id="ARBA00023242"/>
    </source>
</evidence>
<reference evidence="9" key="1">
    <citation type="submission" date="2021-10" db="EMBL/GenBank/DDBJ databases">
        <title>Tropical sea cucumber genome reveals ecological adaptation and Cuvierian tubules defense mechanism.</title>
        <authorList>
            <person name="Chen T."/>
        </authorList>
    </citation>
    <scope>NUCLEOTIDE SEQUENCE</scope>
    <source>
        <strain evidence="9">Nanhai2018</strain>
        <tissue evidence="9">Muscle</tissue>
    </source>
</reference>
<dbReference type="GO" id="GO:0010629">
    <property type="term" value="P:negative regulation of gene expression"/>
    <property type="evidence" value="ECO:0007669"/>
    <property type="project" value="UniProtKB-ARBA"/>
</dbReference>
<dbReference type="CDD" id="cd06145">
    <property type="entry name" value="REX1_like"/>
    <property type="match status" value="1"/>
</dbReference>
<gene>
    <name evidence="9" type="ORF">HOLleu_17388</name>
</gene>
<evidence type="ECO:0000259" key="8">
    <source>
        <dbReference type="SMART" id="SM00479"/>
    </source>
</evidence>
<keyword evidence="3" id="KW-0540">Nuclease</keyword>
<evidence type="ECO:0000256" key="2">
    <source>
        <dbReference type="ARBA" id="ARBA00006357"/>
    </source>
</evidence>
<evidence type="ECO:0000256" key="4">
    <source>
        <dbReference type="ARBA" id="ARBA00022801"/>
    </source>
</evidence>
<dbReference type="InterPro" id="IPR012337">
    <property type="entry name" value="RNaseH-like_sf"/>
</dbReference>
<organism evidence="9 10">
    <name type="scientific">Holothuria leucospilota</name>
    <name type="common">Black long sea cucumber</name>
    <name type="synonym">Mertensiothuria leucospilota</name>
    <dbReference type="NCBI Taxonomy" id="206669"/>
    <lineage>
        <taxon>Eukaryota</taxon>
        <taxon>Metazoa</taxon>
        <taxon>Echinodermata</taxon>
        <taxon>Eleutherozoa</taxon>
        <taxon>Echinozoa</taxon>
        <taxon>Holothuroidea</taxon>
        <taxon>Aspidochirotacea</taxon>
        <taxon>Aspidochirotida</taxon>
        <taxon>Holothuriidae</taxon>
        <taxon>Holothuria</taxon>
    </lineage>
</organism>
<comment type="similarity">
    <text evidence="2">Belongs to the REXO1/REXO3 family.</text>
</comment>
<evidence type="ECO:0000313" key="9">
    <source>
        <dbReference type="EMBL" id="KAJ8036757.1"/>
    </source>
</evidence>
<protein>
    <submittedName>
        <fullName evidence="9">RNA exonuclease 5</fullName>
    </submittedName>
</protein>
<dbReference type="SUPFAM" id="SSF53098">
    <property type="entry name" value="Ribonuclease H-like"/>
    <property type="match status" value="1"/>
</dbReference>
<keyword evidence="5 9" id="KW-0269">Exonuclease</keyword>